<dbReference type="VEuPathDB" id="VectorBase:FBgn0028852"/>
<feature type="compositionally biased region" description="Low complexity" evidence="4">
    <location>
        <begin position="29"/>
        <end position="38"/>
    </location>
</feature>
<dbReference type="Pfam" id="PF04153">
    <property type="entry name" value="NOT2_3_5_C"/>
    <property type="match status" value="1"/>
</dbReference>
<proteinExistence type="evidence at transcript level"/>
<dbReference type="InterPro" id="IPR040168">
    <property type="entry name" value="Not2/3/5"/>
</dbReference>
<evidence type="ECO:0000256" key="3">
    <source>
        <dbReference type="ARBA" id="ARBA00023163"/>
    </source>
</evidence>
<dbReference type="AlphaFoldDB" id="A8WHE5"/>
<dbReference type="GO" id="GO:0006355">
    <property type="term" value="P:regulation of DNA-templated transcription"/>
    <property type="evidence" value="ECO:0007669"/>
    <property type="project" value="InterPro"/>
</dbReference>
<reference evidence="6" key="1">
    <citation type="submission" date="2007-11" db="EMBL/GenBank/DDBJ databases">
        <authorList>
            <person name="Stapleton M."/>
            <person name="Carlson J."/>
            <person name="Frise E."/>
            <person name="Kapadia B."/>
            <person name="Park S."/>
            <person name="Wan K."/>
            <person name="Yu C."/>
            <person name="Celniker S."/>
        </authorList>
    </citation>
    <scope>NUCLEOTIDE SEQUENCE</scope>
</reference>
<evidence type="ECO:0000256" key="2">
    <source>
        <dbReference type="ARBA" id="ARBA00023015"/>
    </source>
</evidence>
<keyword evidence="3" id="KW-0804">Transcription</keyword>
<dbReference type="Gene3D" id="2.30.30.1020">
    <property type="entry name" value="CCR4-NOT complex subunit 2/3/5, C-terminal domain"/>
    <property type="match status" value="1"/>
</dbReference>
<dbReference type="OrthoDB" id="25391at2759"/>
<evidence type="ECO:0000313" key="6">
    <source>
        <dbReference type="EMBL" id="ABX00713.1"/>
    </source>
</evidence>
<feature type="region of interest" description="Disordered" evidence="4">
    <location>
        <begin position="1"/>
        <end position="43"/>
    </location>
</feature>
<comment type="similarity">
    <text evidence="1">Belongs to the CNOT2/3/5 family.</text>
</comment>
<dbReference type="PANTHER" id="PTHR23326">
    <property type="entry name" value="CCR4 NOT-RELATED"/>
    <property type="match status" value="1"/>
</dbReference>
<name>A8WHE5_DROME</name>
<dbReference type="GO" id="GO:0030015">
    <property type="term" value="C:CCR4-NOT core complex"/>
    <property type="evidence" value="ECO:0007669"/>
    <property type="project" value="InterPro"/>
</dbReference>
<evidence type="ECO:0000259" key="5">
    <source>
        <dbReference type="Pfam" id="PF04153"/>
    </source>
</evidence>
<feature type="compositionally biased region" description="Pro residues" evidence="4">
    <location>
        <begin position="19"/>
        <end position="28"/>
    </location>
</feature>
<dbReference type="InterPro" id="IPR038635">
    <property type="entry name" value="CCR4-NOT_su2/3/5_C_sf"/>
</dbReference>
<feature type="domain" description="NOT2/NOT3/NOT5 C-terminal" evidence="5">
    <location>
        <begin position="294"/>
        <end position="415"/>
    </location>
</feature>
<evidence type="ECO:0000256" key="1">
    <source>
        <dbReference type="ARBA" id="ARBA00007682"/>
    </source>
</evidence>
<dbReference type="HOGENOM" id="CLU_567746_0_0_1"/>
<keyword evidence="2" id="KW-0805">Transcription regulation</keyword>
<dbReference type="InterPro" id="IPR007282">
    <property type="entry name" value="NOT2/3/5_C"/>
</dbReference>
<dbReference type="EMBL" id="BT031091">
    <property type="protein sequence ID" value="ABX00713.1"/>
    <property type="molecule type" value="mRNA"/>
</dbReference>
<protein>
    <submittedName>
        <fullName evidence="6">AT24562p</fullName>
    </submittedName>
</protein>
<gene>
    <name evidence="6" type="primary">BG:DS07851.5</name>
</gene>
<sequence length="438" mass="49525">MKRHYYNTGDDQQEVESSPSPPPPPPFQSPLSSPESLQTPDGYPILYVDVVKNKPKQELPPSASPSQPLVPEFSIFREDFPALPGSLPSALPTALPTTSSPVVPDDWTAMMSNSEQVELAKFRNTVIRNSSDPCDNANGNEVLRQPTHAPEKRQNMELLPHMYGYLGNPFRLNLSMIFTKQFLLEGVRQRAINAAHKRAALAKPAIQPPPGFENCKIFARLITNSDGMPLGGVTFELGSPTNETTSNVEAKPSGSTIQGAFGMLGLAKKLRSINQNPLLFGNNVAHNIGGAADSIFTGPIQEARLTPQEMSYKLPLNYLFNVNISLQEPKIEEMHDELLFFFFYTYAGDMMQMLAAAELAERGWRYHKFEHFWVIRQADNPNYLYHGFREFGEYNYFNMWQWKILPRHFYLDPEILERTLSKEELYVTYGYHPQMSGI</sequence>
<accession>A8WHE5</accession>
<organism evidence="6">
    <name type="scientific">Drosophila melanogaster</name>
    <name type="common">Fruit fly</name>
    <dbReference type="NCBI Taxonomy" id="7227"/>
    <lineage>
        <taxon>Eukaryota</taxon>
        <taxon>Metazoa</taxon>
        <taxon>Ecdysozoa</taxon>
        <taxon>Arthropoda</taxon>
        <taxon>Hexapoda</taxon>
        <taxon>Insecta</taxon>
        <taxon>Pterygota</taxon>
        <taxon>Neoptera</taxon>
        <taxon>Endopterygota</taxon>
        <taxon>Diptera</taxon>
        <taxon>Brachycera</taxon>
        <taxon>Muscomorpha</taxon>
        <taxon>Ephydroidea</taxon>
        <taxon>Drosophilidae</taxon>
        <taxon>Drosophila</taxon>
        <taxon>Sophophora</taxon>
    </lineage>
</organism>
<evidence type="ECO:0000256" key="4">
    <source>
        <dbReference type="SAM" id="MobiDB-lite"/>
    </source>
</evidence>
<dbReference type="ExpressionAtlas" id="A8WHE5">
    <property type="expression patterns" value="baseline and differential"/>
</dbReference>
<dbReference type="GO" id="GO:2000036">
    <property type="term" value="P:regulation of stem cell population maintenance"/>
    <property type="evidence" value="ECO:0007669"/>
    <property type="project" value="UniProtKB-ARBA"/>
</dbReference>